<gene>
    <name evidence="12" type="ORF">DICPUDRAFT_98145</name>
</gene>
<reference evidence="13" key="1">
    <citation type="journal article" date="2011" name="Genome Biol.">
        <title>Comparative genomics of the social amoebae Dictyostelium discoideum and Dictyostelium purpureum.</title>
        <authorList>
            <consortium name="US DOE Joint Genome Institute (JGI-PGF)"/>
            <person name="Sucgang R."/>
            <person name="Kuo A."/>
            <person name="Tian X."/>
            <person name="Salerno W."/>
            <person name="Parikh A."/>
            <person name="Feasley C.L."/>
            <person name="Dalin E."/>
            <person name="Tu H."/>
            <person name="Huang E."/>
            <person name="Barry K."/>
            <person name="Lindquist E."/>
            <person name="Shapiro H."/>
            <person name="Bruce D."/>
            <person name="Schmutz J."/>
            <person name="Salamov A."/>
            <person name="Fey P."/>
            <person name="Gaudet P."/>
            <person name="Anjard C."/>
            <person name="Babu M.M."/>
            <person name="Basu S."/>
            <person name="Bushmanova Y."/>
            <person name="van der Wel H."/>
            <person name="Katoh-Kurasawa M."/>
            <person name="Dinh C."/>
            <person name="Coutinho P.M."/>
            <person name="Saito T."/>
            <person name="Elias M."/>
            <person name="Schaap P."/>
            <person name="Kay R.R."/>
            <person name="Henrissat B."/>
            <person name="Eichinger L."/>
            <person name="Rivero F."/>
            <person name="Putnam N.H."/>
            <person name="West C.M."/>
            <person name="Loomis W.F."/>
            <person name="Chisholm R.L."/>
            <person name="Shaulsky G."/>
            <person name="Strassmann J.E."/>
            <person name="Queller D.C."/>
            <person name="Kuspa A."/>
            <person name="Grigoriev I.V."/>
        </authorList>
    </citation>
    <scope>NUCLEOTIDE SEQUENCE [LARGE SCALE GENOMIC DNA]</scope>
    <source>
        <strain evidence="13">QSDP1</strain>
    </source>
</reference>
<feature type="region of interest" description="Disordered" evidence="7">
    <location>
        <begin position="1349"/>
        <end position="1372"/>
    </location>
</feature>
<keyword evidence="13" id="KW-1185">Reference proteome</keyword>
<evidence type="ECO:0000256" key="2">
    <source>
        <dbReference type="ARBA" id="ARBA00022692"/>
    </source>
</evidence>
<dbReference type="Pfam" id="PF23141">
    <property type="entry name" value="Ig_NOMO"/>
    <property type="match status" value="1"/>
</dbReference>
<dbReference type="Pfam" id="PF22898">
    <property type="entry name" value="NOMO1-like_1st"/>
    <property type="match status" value="1"/>
</dbReference>
<feature type="domain" description="NOMO-like N-terminal beta-sandwich" evidence="9">
    <location>
        <begin position="38"/>
        <end position="100"/>
    </location>
</feature>
<evidence type="ECO:0000256" key="1">
    <source>
        <dbReference type="ARBA" id="ARBA00004115"/>
    </source>
</evidence>
<name>F0ZN27_DICPU</name>
<evidence type="ECO:0000256" key="4">
    <source>
        <dbReference type="ARBA" id="ARBA00022824"/>
    </source>
</evidence>
<dbReference type="Proteomes" id="UP000001064">
    <property type="component" value="Unassembled WGS sequence"/>
</dbReference>
<evidence type="ECO:0000256" key="6">
    <source>
        <dbReference type="ARBA" id="ARBA00023136"/>
    </source>
</evidence>
<dbReference type="GeneID" id="10499427"/>
<evidence type="ECO:0000256" key="5">
    <source>
        <dbReference type="ARBA" id="ARBA00022989"/>
    </source>
</evidence>
<comment type="subcellular location">
    <subcellularLocation>
        <location evidence="1">Endoplasmic reticulum membrane</location>
        <topology evidence="1">Single-pass type I membrane protein</topology>
    </subcellularLocation>
</comment>
<feature type="domain" description="NOMO seventh transthyretin-like" evidence="11">
    <location>
        <begin position="692"/>
        <end position="745"/>
    </location>
</feature>
<evidence type="ECO:0000256" key="8">
    <source>
        <dbReference type="SAM" id="Phobius"/>
    </source>
</evidence>
<dbReference type="PANTHER" id="PTHR23303">
    <property type="entry name" value="CARBOXYPEPTIDASE REGULATORY REGION-CONTAINING"/>
    <property type="match status" value="1"/>
</dbReference>
<keyword evidence="3" id="KW-0732">Signal</keyword>
<keyword evidence="6 8" id="KW-0472">Membrane</keyword>
<dbReference type="STRING" id="5786.F0ZN27"/>
<dbReference type="KEGG" id="dpp:DICPUDRAFT_98145"/>
<organism evidence="12 13">
    <name type="scientific">Dictyostelium purpureum</name>
    <name type="common">Slime mold</name>
    <dbReference type="NCBI Taxonomy" id="5786"/>
    <lineage>
        <taxon>Eukaryota</taxon>
        <taxon>Amoebozoa</taxon>
        <taxon>Evosea</taxon>
        <taxon>Eumycetozoa</taxon>
        <taxon>Dictyostelia</taxon>
        <taxon>Dictyosteliales</taxon>
        <taxon>Dictyosteliaceae</taxon>
        <taxon>Dictyostelium</taxon>
    </lineage>
</organism>
<sequence length="1387" mass="160044">MFEKKIKGEDENQYTQPIVCNGFIKFNKLLKNHHQLLKSINVIGLSSDGKFHKVLEVSSTGYYSFSIVNKGQYSILLKKPNGWDFNLEVINLDFDLKMCDNYINFELQGFSIEGSIKTIESFRKRTESKEIDIDLSKEKKKYYVMDTYGNLEDHYQEIEDESLEKKSIINNAQHIKLELVQIKECDQNIEGASVKCNEVIQTINSNQYGVFIFKSVLPAHKYIINIKETNWSFQKYSLELNFNDNDKLVLKDYFIANAFDVVGKVMGNKEESLKNVQVNLYSNVLKAMIKGCTPTTSSIIKGYGLVCSTVSDKNGKYVFRNVPIGEGFKIIANYKNNDVKYQVIPEEFDFSVDGNGTIEVDVPFQVKGFAVNGFVFNDIGEPIEDAEIYLNGEKVSESDSNGIYIIDYINEGVFEIEAKKENYIFNKLSNHIVSSNSLTLPNIRALSYEIPISIDIKRSASEIVYQDIECIVYEKKKDKKQLDNEERNLIMTHLKKQTKNTDKTITDSILNQFEIPDYKIIKFFNFYTNGYYTFKTDKSTEYLVKIKDEHIPTINLINRDIKFKVEHKPTEIVFSQLLASIRGTIRTITYPFYPPVPSDLMVELLFIEDGQEGNGIFTTTYVEGDIIHFEYNFLLPNKTYMLKVCYDNWSWEKNEVLVHVSKEENSVEFVQSGFKLFIEAPSSSINKKLSDISISHRFQGEYENIQLNEGINEIQIVKPGIHEFIVKSCFNFENEEFYFDTDSLNIENRISLKIKKYILEGSVDFTQLFEKYPKLKSNITSIKIHVFSHKTGYEQVKIDEIDASLESFKRYHYSFLASENDDTIQITPVISINNYEYKDRVLFYPISRFIKVSAVHTCQPIILPFVAMLGKFLNGRVLSGEKGVEIEAKPVDLYREYPVMDKKELIKSLLFNLKTYTDNNGHYKIGPMYTDLKYSITAKKEGRIFVTGFSDSNSFDFSSTQLYTIIVNVKENGTNIPFENAFVSLSPKDERSNGVFLHSDQANKYVLKSNQSGVAVFNNILPNEYILRCHIIDHKLKPQNHTLQLQSYPNEIKEKNELVKTLDFFATLSTFKIYGKVSSVNSLPFSNIMVLLFKVGRDENKLLPIGKTYTDSNGNYIFSRVVSDRVYQVSLSSIDLEDTYYEYHSTPIKRLIRIENNSTYNNDFILISKQHKNSQHKLQSTDEFELSGNIIVINNQGNSIISQHDKDFNDYILNSISIIPNNIKANVYYGGILIKSLDINTFNTFITILKKPKNFKESFTVKIESLSDSIFSSFFSKNYKEIKEIQLSNECIQQSYCHVQFELNYKPKLFYIPSSIHNSKPSLSLSTTLMVIILLTIFIVFTYNKKPKRNSNRNNNGKNNSNNDNYNNCNNNDKVTSTITKINKKIK</sequence>
<dbReference type="InParanoid" id="F0ZN27"/>
<keyword evidence="4" id="KW-0256">Endoplasmic reticulum</keyword>
<dbReference type="PANTHER" id="PTHR23303:SF14">
    <property type="entry name" value="BOS COMPLEX SUBUNIT NOMO1-RELATED"/>
    <property type="match status" value="1"/>
</dbReference>
<evidence type="ECO:0000313" key="13">
    <source>
        <dbReference type="Proteomes" id="UP000001064"/>
    </source>
</evidence>
<dbReference type="SUPFAM" id="SSF49464">
    <property type="entry name" value="Carboxypeptidase regulatory domain-like"/>
    <property type="match status" value="1"/>
</dbReference>
<feature type="compositionally biased region" description="Low complexity" evidence="7">
    <location>
        <begin position="1352"/>
        <end position="1372"/>
    </location>
</feature>
<protein>
    <recommendedName>
        <fullName evidence="14">ER membrane protein complex subunit 7 beta-sandwich domain-containing protein</fullName>
    </recommendedName>
</protein>
<dbReference type="FunCoup" id="F0ZN27">
    <property type="interactions" value="365"/>
</dbReference>
<dbReference type="InterPro" id="IPR051417">
    <property type="entry name" value="SDr/BOS_complex"/>
</dbReference>
<dbReference type="InterPro" id="IPR055073">
    <property type="entry name" value="NOMO1-like_9th"/>
</dbReference>
<dbReference type="OrthoDB" id="10263633at2759"/>
<dbReference type="InterPro" id="IPR055075">
    <property type="entry name" value="NOMO-like_N"/>
</dbReference>
<keyword evidence="5 8" id="KW-1133">Transmembrane helix</keyword>
<keyword evidence="2 8" id="KW-0812">Transmembrane</keyword>
<evidence type="ECO:0000259" key="10">
    <source>
        <dbReference type="Pfam" id="PF22902"/>
    </source>
</evidence>
<dbReference type="Pfam" id="PF22902">
    <property type="entry name" value="NOMO1-like_9th"/>
    <property type="match status" value="1"/>
</dbReference>
<evidence type="ECO:0008006" key="14">
    <source>
        <dbReference type="Google" id="ProtNLM"/>
    </source>
</evidence>
<dbReference type="OMA" id="DIECIVY"/>
<dbReference type="RefSeq" id="XP_003288821.1">
    <property type="nucleotide sequence ID" value="XM_003288773.1"/>
</dbReference>
<evidence type="ECO:0000313" key="12">
    <source>
        <dbReference type="EMBL" id="EGC34640.1"/>
    </source>
</evidence>
<dbReference type="GO" id="GO:0005789">
    <property type="term" value="C:endoplasmic reticulum membrane"/>
    <property type="evidence" value="ECO:0000318"/>
    <property type="project" value="GO_Central"/>
</dbReference>
<dbReference type="VEuPathDB" id="AmoebaDB:DICPUDRAFT_98145"/>
<accession>F0ZN27</accession>
<feature type="domain" description="NOMO-like ninth beta-sandwich" evidence="10">
    <location>
        <begin position="870"/>
        <end position="948"/>
    </location>
</feature>
<dbReference type="EMBL" id="GL871089">
    <property type="protein sequence ID" value="EGC34640.1"/>
    <property type="molecule type" value="Genomic_DNA"/>
</dbReference>
<proteinExistence type="predicted"/>
<dbReference type="InterPro" id="IPR008969">
    <property type="entry name" value="CarboxyPept-like_regulatory"/>
</dbReference>
<evidence type="ECO:0000259" key="9">
    <source>
        <dbReference type="Pfam" id="PF22898"/>
    </source>
</evidence>
<evidence type="ECO:0000256" key="7">
    <source>
        <dbReference type="SAM" id="MobiDB-lite"/>
    </source>
</evidence>
<feature type="transmembrane region" description="Helical" evidence="8">
    <location>
        <begin position="1323"/>
        <end position="1343"/>
    </location>
</feature>
<evidence type="ECO:0000256" key="3">
    <source>
        <dbReference type="ARBA" id="ARBA00022729"/>
    </source>
</evidence>
<dbReference type="InterPro" id="IPR056319">
    <property type="entry name" value="NOMO_7th"/>
</dbReference>
<evidence type="ECO:0000259" key="11">
    <source>
        <dbReference type="Pfam" id="PF23141"/>
    </source>
</evidence>
<dbReference type="eggNOG" id="KOG1948">
    <property type="taxonomic scope" value="Eukaryota"/>
</dbReference>
<dbReference type="Gene3D" id="2.60.40.1120">
    <property type="entry name" value="Carboxypeptidase-like, regulatory domain"/>
    <property type="match status" value="1"/>
</dbReference>